<dbReference type="RefSeq" id="WP_057795815.1">
    <property type="nucleotide sequence ID" value="NZ_LAXJ01000023.1"/>
</dbReference>
<dbReference type="OrthoDB" id="8913826at2"/>
<reference evidence="1 2" key="1">
    <citation type="submission" date="2015-04" db="EMBL/GenBank/DDBJ databases">
        <title>The draft genome sequence of Roseovarius sp.R12b.</title>
        <authorList>
            <person name="Li G."/>
            <person name="Lai Q."/>
            <person name="Shao Z."/>
            <person name="Yan P."/>
        </authorList>
    </citation>
    <scope>NUCLEOTIDE SEQUENCE [LARGE SCALE GENOMIC DNA]</scope>
    <source>
        <strain evidence="1 2">R12B</strain>
    </source>
</reference>
<proteinExistence type="predicted"/>
<dbReference type="AlphaFoldDB" id="A0A0T5NQ82"/>
<evidence type="ECO:0000313" key="1">
    <source>
        <dbReference type="EMBL" id="KRS11125.1"/>
    </source>
</evidence>
<dbReference type="Proteomes" id="UP000051295">
    <property type="component" value="Unassembled WGS sequence"/>
</dbReference>
<comment type="caution">
    <text evidence="1">The sequence shown here is derived from an EMBL/GenBank/DDBJ whole genome shotgun (WGS) entry which is preliminary data.</text>
</comment>
<sequence length="86" mass="9755">MLENRIKIEKRLSGHHWFAKIETLTYRSIQNPGGCKDRDTWIALETYVLAITANEGLENSYISAKIGMPSIMDTINLPDMGRMNGN</sequence>
<gene>
    <name evidence="1" type="ORF">XM53_17910</name>
</gene>
<dbReference type="PATRIC" id="fig|1641875.4.peg.2097"/>
<organism evidence="1 2">
    <name type="scientific">Roseovarius atlanticus</name>
    <dbReference type="NCBI Taxonomy" id="1641875"/>
    <lineage>
        <taxon>Bacteria</taxon>
        <taxon>Pseudomonadati</taxon>
        <taxon>Pseudomonadota</taxon>
        <taxon>Alphaproteobacteria</taxon>
        <taxon>Rhodobacterales</taxon>
        <taxon>Roseobacteraceae</taxon>
        <taxon>Roseovarius</taxon>
    </lineage>
</organism>
<dbReference type="EMBL" id="LAXJ01000023">
    <property type="protein sequence ID" value="KRS11125.1"/>
    <property type="molecule type" value="Genomic_DNA"/>
</dbReference>
<accession>A0A0T5NQ82</accession>
<protein>
    <submittedName>
        <fullName evidence="1">Uncharacterized protein</fullName>
    </submittedName>
</protein>
<name>A0A0T5NQ82_9RHOB</name>
<keyword evidence="2" id="KW-1185">Reference proteome</keyword>
<evidence type="ECO:0000313" key="2">
    <source>
        <dbReference type="Proteomes" id="UP000051295"/>
    </source>
</evidence>